<proteinExistence type="predicted"/>
<feature type="transmembrane region" description="Helical" evidence="2">
    <location>
        <begin position="48"/>
        <end position="68"/>
    </location>
</feature>
<dbReference type="InterPro" id="IPR021730">
    <property type="entry name" value="YdbH"/>
</dbReference>
<evidence type="ECO:0000256" key="1">
    <source>
        <dbReference type="SAM" id="MobiDB-lite"/>
    </source>
</evidence>
<gene>
    <name evidence="3" type="ORF">QM089_07010</name>
</gene>
<keyword evidence="2" id="KW-1133">Transmembrane helix</keyword>
<organism evidence="3 4">
    <name type="scientific">Shewanella xiamenensis</name>
    <dbReference type="NCBI Taxonomy" id="332186"/>
    <lineage>
        <taxon>Bacteria</taxon>
        <taxon>Pseudomonadati</taxon>
        <taxon>Pseudomonadota</taxon>
        <taxon>Gammaproteobacteria</taxon>
        <taxon>Alteromonadales</taxon>
        <taxon>Shewanellaceae</taxon>
        <taxon>Shewanella</taxon>
    </lineage>
</organism>
<comment type="caution">
    <text evidence="3">The sequence shown here is derived from an EMBL/GenBank/DDBJ whole genome shotgun (WGS) entry which is preliminary data.</text>
</comment>
<protein>
    <submittedName>
        <fullName evidence="3">YdbH domain-containing protein</fullName>
    </submittedName>
</protein>
<accession>A0AAE4PXD2</accession>
<evidence type="ECO:0000313" key="3">
    <source>
        <dbReference type="EMBL" id="MDV5390013.1"/>
    </source>
</evidence>
<dbReference type="Proteomes" id="UP001187859">
    <property type="component" value="Unassembled WGS sequence"/>
</dbReference>
<feature type="region of interest" description="Disordered" evidence="1">
    <location>
        <begin position="1"/>
        <end position="37"/>
    </location>
</feature>
<evidence type="ECO:0000313" key="4">
    <source>
        <dbReference type="Proteomes" id="UP001187859"/>
    </source>
</evidence>
<sequence length="1082" mass="119267">MVKTPIPLKKASAEHAPQASSTATSHSQAVETGASKRKTTIKKRVKQSLIATTVTSMLAGIVLTVWIVNSETETLILRAANYALSGMDSELTDIRLGKMGLAHWQVSSANLRVHDSHLVVKNLDIQLALSWPQSIAELLQLAQLDVLSQKIKRISTGEIEVELGQSLFERSPNIADEQTPAIALNINSLPLIEIGKTTLKLKAQANHSAYQLVMEKLSLNHYGQLTTAFSHEDEPLISLAATLGSDEWTLKSELNIAPLLESLHQISLRQTPTSILSQLIQWDQQWQALGMTLSGQLVSQSTFKLPTGDIKSEHQFIQPSVTLAHFADFTLALQPTLAFNLSGSLAALNLTLEPFSLALTPNAAQQALLLEALNHSLQLNDTDYQALNTLLSGLKSTESPIGLAFLMTEPLHYALAKSDEPLTLPAVELSTLGSKLETHIRLTNTRLNNKYLTKESDTWMLQTQWHIALQQNTPLNLRDLDLHKRWQNAPQALNWGSGALQTAGTMDLKQSVQGIDWQLKTAPFSTESTDTLQLTLRDIQLDKATRASDPQNKQTQLGLGNIELNAKAPLTFSSTSFSAQDATTAVGSQFALNLPPMSLTLAQLRFSQAVETLAIDNTHAQHQTQALINSTKTSLSSRSDITVQDFSLGLSQGVAVNFSSQNPFLTAIQSSQIKNTLHWQAKQLSIEKLLSAKGRTRKQTVLKLDNLALVQDLHWKNNTLIGNEQWQVGNVQLQSHHQLQFANANLPLLLTGQWVADTSMTEALSLLNQTQPLPTEFNMTGHNQLQAQFKLTHQPEQTQFAMQITQSMTELEGFYKDILFEGGKLQAQCEFTWGQSYKTPQASGDFSSLSRLNCPQTMINFNLFDPGFPLTDIEVEADIVLGKDAEKLPDNWLQQLTGLSDTDVSMTAKGKVLNGQFLLPDFNLKLQDKSHAYLLLQGMNLEEVLRIQPQIGIYADGIFDGVLPVDLVDGKVSISGGQLAARAPGGLIAISGNPAVDQMRQSQPYLDFVFSALEHLEYSQLSSSFDMDQTGDANLLVEVKGRSKGIERPIHLNYSHEENMLQLFRSLQIGNDLQDRIEKSVK</sequence>
<dbReference type="EMBL" id="JASGOQ010000001">
    <property type="protein sequence ID" value="MDV5390013.1"/>
    <property type="molecule type" value="Genomic_DNA"/>
</dbReference>
<dbReference type="AlphaFoldDB" id="A0AAE4PXD2"/>
<feature type="compositionally biased region" description="Low complexity" evidence="1">
    <location>
        <begin position="15"/>
        <end position="29"/>
    </location>
</feature>
<evidence type="ECO:0000256" key="2">
    <source>
        <dbReference type="SAM" id="Phobius"/>
    </source>
</evidence>
<dbReference type="Pfam" id="PF11739">
    <property type="entry name" value="YdbH-like"/>
    <property type="match status" value="1"/>
</dbReference>
<keyword evidence="2" id="KW-0812">Transmembrane</keyword>
<dbReference type="RefSeq" id="WP_317519674.1">
    <property type="nucleotide sequence ID" value="NZ_JASGOQ010000001.1"/>
</dbReference>
<name>A0AAE4PXD2_9GAMM</name>
<keyword evidence="2" id="KW-0472">Membrane</keyword>
<reference evidence="3" key="1">
    <citation type="submission" date="2023-05" db="EMBL/GenBank/DDBJ databases">
        <title>Colonisation of extended spectrum b-lactamase- and carbapenemase-producing bacteria on hospital surfaces from low- and middle-income countries.</title>
        <authorList>
            <person name="Nieto-Rosado M."/>
            <person name="Sands K."/>
            <person name="Iregbu K."/>
            <person name="Zahra R."/>
            <person name="Mazarati J.B."/>
            <person name="Mehtar S."/>
            <person name="Barnards-Group B."/>
            <person name="Walsh T.R."/>
        </authorList>
    </citation>
    <scope>NUCLEOTIDE SEQUENCE</scope>
    <source>
        <strain evidence="3">PP-E493</strain>
    </source>
</reference>